<dbReference type="PANTHER" id="PTHR33751">
    <property type="entry name" value="CBB3-TYPE CYTOCHROME C OXIDASE SUBUNIT FIXP"/>
    <property type="match status" value="1"/>
</dbReference>
<reference evidence="9" key="1">
    <citation type="submission" date="2016-11" db="EMBL/GenBank/DDBJ databases">
        <title>Complete Genome Sequencing of Pandoraea pulmonicola DSM 16583.</title>
        <authorList>
            <person name="Chan K.-G."/>
        </authorList>
    </citation>
    <scope>NUCLEOTIDE SEQUENCE</scope>
    <source>
        <strain evidence="9">DSM 16583</strain>
    </source>
</reference>
<evidence type="ECO:0000256" key="6">
    <source>
        <dbReference type="PROSITE-ProRule" id="PRU00433"/>
    </source>
</evidence>
<evidence type="ECO:0000256" key="7">
    <source>
        <dbReference type="SAM" id="SignalP"/>
    </source>
</evidence>
<feature type="chain" id="PRO_5046575945" description="Cytochrome c domain-containing protein" evidence="7">
    <location>
        <begin position="33"/>
        <end position="166"/>
    </location>
</feature>
<evidence type="ECO:0000256" key="5">
    <source>
        <dbReference type="ARBA" id="ARBA00023004"/>
    </source>
</evidence>
<dbReference type="SUPFAM" id="SSF46626">
    <property type="entry name" value="Cytochrome c"/>
    <property type="match status" value="1"/>
</dbReference>
<evidence type="ECO:0000259" key="8">
    <source>
        <dbReference type="PROSITE" id="PS51007"/>
    </source>
</evidence>
<protein>
    <recommendedName>
        <fullName evidence="8">Cytochrome c domain-containing protein</fullName>
    </recommendedName>
</protein>
<dbReference type="InterPro" id="IPR050597">
    <property type="entry name" value="Cytochrome_c_Oxidase_Subunit"/>
</dbReference>
<sequence length="166" mass="17690">MPNRRYRLRQSRTIPAAFVLSAAMWMTQTGFAASAEAGAANAPAMRAASPVYVAPAVPAAPIRPDWQARDWALACMSCHSASAPVSAGKATLPTLEGRPAAELVATLQAMRDGRRPATLMPQLLKGYRDDELQRIAAYFAAQPAPAVLSMPSTPPSLPRTAPRPIR</sequence>
<evidence type="ECO:0000256" key="4">
    <source>
        <dbReference type="ARBA" id="ARBA00022982"/>
    </source>
</evidence>
<keyword evidence="7" id="KW-0732">Signal</keyword>
<evidence type="ECO:0000313" key="10">
    <source>
        <dbReference type="Proteomes" id="UP000035086"/>
    </source>
</evidence>
<keyword evidence="4" id="KW-0249">Electron transport</keyword>
<organism evidence="9 10">
    <name type="scientific">Pandoraea pulmonicola</name>
    <dbReference type="NCBI Taxonomy" id="93221"/>
    <lineage>
        <taxon>Bacteria</taxon>
        <taxon>Pseudomonadati</taxon>
        <taxon>Pseudomonadota</taxon>
        <taxon>Betaproteobacteria</taxon>
        <taxon>Burkholderiales</taxon>
        <taxon>Burkholderiaceae</taxon>
        <taxon>Pandoraea</taxon>
    </lineage>
</organism>
<evidence type="ECO:0000256" key="1">
    <source>
        <dbReference type="ARBA" id="ARBA00022448"/>
    </source>
</evidence>
<accession>A0ABN4UEL4</accession>
<proteinExistence type="predicted"/>
<keyword evidence="3 6" id="KW-0479">Metal-binding</keyword>
<dbReference type="PROSITE" id="PS51007">
    <property type="entry name" value="CYTC"/>
    <property type="match status" value="1"/>
</dbReference>
<dbReference type="PANTHER" id="PTHR33751:SF9">
    <property type="entry name" value="CYTOCHROME C4"/>
    <property type="match status" value="1"/>
</dbReference>
<dbReference type="EMBL" id="CP010310">
    <property type="protein sequence ID" value="APD13691.1"/>
    <property type="molecule type" value="Genomic_DNA"/>
</dbReference>
<dbReference type="Proteomes" id="UP000035086">
    <property type="component" value="Chromosome"/>
</dbReference>
<evidence type="ECO:0000313" key="9">
    <source>
        <dbReference type="EMBL" id="APD13691.1"/>
    </source>
</evidence>
<dbReference type="InterPro" id="IPR009056">
    <property type="entry name" value="Cyt_c-like_dom"/>
</dbReference>
<keyword evidence="1" id="KW-0813">Transport</keyword>
<dbReference type="InterPro" id="IPR036909">
    <property type="entry name" value="Cyt_c-like_dom_sf"/>
</dbReference>
<keyword evidence="2 6" id="KW-0349">Heme</keyword>
<feature type="signal peptide" evidence="7">
    <location>
        <begin position="1"/>
        <end position="32"/>
    </location>
</feature>
<keyword evidence="10" id="KW-1185">Reference proteome</keyword>
<gene>
    <name evidence="9" type="ORF">RO07_25675</name>
</gene>
<keyword evidence="5 6" id="KW-0408">Iron</keyword>
<dbReference type="Gene3D" id="1.10.760.10">
    <property type="entry name" value="Cytochrome c-like domain"/>
    <property type="match status" value="1"/>
</dbReference>
<evidence type="ECO:0000256" key="3">
    <source>
        <dbReference type="ARBA" id="ARBA00022723"/>
    </source>
</evidence>
<feature type="domain" description="Cytochrome c" evidence="8">
    <location>
        <begin position="43"/>
        <end position="143"/>
    </location>
</feature>
<evidence type="ECO:0000256" key="2">
    <source>
        <dbReference type="ARBA" id="ARBA00022617"/>
    </source>
</evidence>
<name>A0ABN4UEL4_PANPU</name>